<keyword evidence="1" id="KW-0472">Membrane</keyword>
<accession>A0A915JE24</accession>
<name>A0A915JE24_ROMCU</name>
<sequence length="69" mass="7542">MKLDEIFVVPMMLLSMAVLVYALNFSPSNELGNSDNKWILVTIVGVAFSICGIAITFLCTCCKDALQPK</sequence>
<evidence type="ECO:0000313" key="3">
    <source>
        <dbReference type="WBParaSite" id="nRc.2.0.1.t24055-RA"/>
    </source>
</evidence>
<evidence type="ECO:0000256" key="1">
    <source>
        <dbReference type="SAM" id="Phobius"/>
    </source>
</evidence>
<feature type="transmembrane region" description="Helical" evidence="1">
    <location>
        <begin position="38"/>
        <end position="58"/>
    </location>
</feature>
<dbReference type="AlphaFoldDB" id="A0A915JE24"/>
<evidence type="ECO:0000313" key="2">
    <source>
        <dbReference type="Proteomes" id="UP000887565"/>
    </source>
</evidence>
<reference evidence="3" key="1">
    <citation type="submission" date="2022-11" db="UniProtKB">
        <authorList>
            <consortium name="WormBaseParasite"/>
        </authorList>
    </citation>
    <scope>IDENTIFICATION</scope>
</reference>
<dbReference type="WBParaSite" id="nRc.2.0.1.t24055-RA">
    <property type="protein sequence ID" value="nRc.2.0.1.t24055-RA"/>
    <property type="gene ID" value="nRc.2.0.1.g24055"/>
</dbReference>
<keyword evidence="1" id="KW-0812">Transmembrane</keyword>
<dbReference type="Proteomes" id="UP000887565">
    <property type="component" value="Unplaced"/>
</dbReference>
<keyword evidence="1" id="KW-1133">Transmembrane helix</keyword>
<feature type="transmembrane region" description="Helical" evidence="1">
    <location>
        <begin position="6"/>
        <end position="26"/>
    </location>
</feature>
<proteinExistence type="predicted"/>
<keyword evidence="2" id="KW-1185">Reference proteome</keyword>
<protein>
    <submittedName>
        <fullName evidence="3">Uncharacterized protein</fullName>
    </submittedName>
</protein>
<organism evidence="2 3">
    <name type="scientific">Romanomermis culicivorax</name>
    <name type="common">Nematode worm</name>
    <dbReference type="NCBI Taxonomy" id="13658"/>
    <lineage>
        <taxon>Eukaryota</taxon>
        <taxon>Metazoa</taxon>
        <taxon>Ecdysozoa</taxon>
        <taxon>Nematoda</taxon>
        <taxon>Enoplea</taxon>
        <taxon>Dorylaimia</taxon>
        <taxon>Mermithida</taxon>
        <taxon>Mermithoidea</taxon>
        <taxon>Mermithidae</taxon>
        <taxon>Romanomermis</taxon>
    </lineage>
</organism>